<feature type="domain" description="HYDIN/VesB/CFA65-like Ig-like" evidence="7">
    <location>
        <begin position="322"/>
        <end position="405"/>
    </location>
</feature>
<comment type="subcellular location">
    <subcellularLocation>
        <location evidence="1">Cell projection</location>
        <location evidence="1">Cilium</location>
    </subcellularLocation>
    <subcellularLocation>
        <location evidence="2">Cytoplasm</location>
    </subcellularLocation>
</comment>
<keyword evidence="4" id="KW-0969">Cilium</keyword>
<name>A0A3N4P7L7_9FLAO</name>
<accession>A0A3N4P7L7</accession>
<dbReference type="AlphaFoldDB" id="A0A3N4P7L7"/>
<protein>
    <submittedName>
        <fullName evidence="8">Choice-of-anchor D domain-containing protein</fullName>
    </submittedName>
</protein>
<dbReference type="InterPro" id="IPR013783">
    <property type="entry name" value="Ig-like_fold"/>
</dbReference>
<feature type="chain" id="PRO_5018211880" evidence="6">
    <location>
        <begin position="22"/>
        <end position="1168"/>
    </location>
</feature>
<reference evidence="8 9" key="1">
    <citation type="submission" date="2018-11" db="EMBL/GenBank/DDBJ databases">
        <title>Aureibaculum marinum gen. nov., sp. nov., a member of the family Flavobacteriaceae isolated from the Bohai Sea.</title>
        <authorList>
            <person name="Ji X."/>
        </authorList>
    </citation>
    <scope>NUCLEOTIDE SEQUENCE [LARGE SCALE GENOMIC DNA]</scope>
    <source>
        <strain evidence="8 9">BH-SD17</strain>
    </source>
</reference>
<dbReference type="EMBL" id="RPFJ01000001">
    <property type="protein sequence ID" value="RPE00847.1"/>
    <property type="molecule type" value="Genomic_DNA"/>
</dbReference>
<proteinExistence type="predicted"/>
<keyword evidence="3" id="KW-0963">Cytoplasm</keyword>
<keyword evidence="5" id="KW-0966">Cell projection</keyword>
<dbReference type="RefSeq" id="WP_123895902.1">
    <property type="nucleotide sequence ID" value="NZ_RPFJ01000001.1"/>
</dbReference>
<evidence type="ECO:0000313" key="8">
    <source>
        <dbReference type="EMBL" id="RPE00847.1"/>
    </source>
</evidence>
<dbReference type="Gene3D" id="2.60.40.10">
    <property type="entry name" value="Immunoglobulins"/>
    <property type="match status" value="3"/>
</dbReference>
<evidence type="ECO:0000256" key="1">
    <source>
        <dbReference type="ARBA" id="ARBA00004138"/>
    </source>
</evidence>
<dbReference type="OrthoDB" id="1652165at2"/>
<evidence type="ECO:0000313" key="9">
    <source>
        <dbReference type="Proteomes" id="UP000270856"/>
    </source>
</evidence>
<feature type="signal peptide" evidence="6">
    <location>
        <begin position="1"/>
        <end position="21"/>
    </location>
</feature>
<evidence type="ECO:0000256" key="2">
    <source>
        <dbReference type="ARBA" id="ARBA00004496"/>
    </source>
</evidence>
<dbReference type="GO" id="GO:0005737">
    <property type="term" value="C:cytoplasm"/>
    <property type="evidence" value="ECO:0007669"/>
    <property type="project" value="UniProtKB-SubCell"/>
</dbReference>
<dbReference type="Pfam" id="PF22544">
    <property type="entry name" value="HYDIN_VesB_CFA65-like_Ig"/>
    <property type="match status" value="1"/>
</dbReference>
<evidence type="ECO:0000256" key="6">
    <source>
        <dbReference type="SAM" id="SignalP"/>
    </source>
</evidence>
<keyword evidence="6" id="KW-0732">Signal</keyword>
<evidence type="ECO:0000259" key="7">
    <source>
        <dbReference type="Pfam" id="PF22544"/>
    </source>
</evidence>
<gene>
    <name evidence="8" type="ORF">EGM88_00405</name>
</gene>
<dbReference type="InterPro" id="IPR053879">
    <property type="entry name" value="HYDIN_VesB_CFA65-like_Ig"/>
</dbReference>
<comment type="caution">
    <text evidence="8">The sequence shown here is derived from an EMBL/GenBank/DDBJ whole genome shotgun (WGS) entry which is preliminary data.</text>
</comment>
<dbReference type="Proteomes" id="UP000270856">
    <property type="component" value="Unassembled WGS sequence"/>
</dbReference>
<keyword evidence="9" id="KW-1185">Reference proteome</keyword>
<evidence type="ECO:0000256" key="5">
    <source>
        <dbReference type="ARBA" id="ARBA00023273"/>
    </source>
</evidence>
<dbReference type="NCBIfam" id="NF012200">
    <property type="entry name" value="choice_anch_D"/>
    <property type="match status" value="3"/>
</dbReference>
<evidence type="ECO:0000256" key="3">
    <source>
        <dbReference type="ARBA" id="ARBA00022490"/>
    </source>
</evidence>
<evidence type="ECO:0000256" key="4">
    <source>
        <dbReference type="ARBA" id="ARBA00023069"/>
    </source>
</evidence>
<sequence>MMKKLLCTLLVAIFAIGFINAQFGDVSGGSPLQVITTTSSPSTANTPIAADGTDMGSVVVGNSISKTFTFTAATNNNLYISTVALSGDFTVNSPSPFLTTSIGDTSSFTVNFTPTSVGTQTAVVHVRATDPVLLIFGVTEDYYFEITAEGLPPVPDIGVVGDDSVVINNGHSTTSGDNTDFGQAVANVETVTRSFTVANNGGEDLDISYLDFIPSPDSHYSIVLPPGVTLPYTLTPGSSFTYEIVFSPVSIASPLSGTVFIFSTDPDTPFFTYQVSGEGVAPYPIMEVTGNGNPIADGSATASDSNHTQFLDTDINAFGGSTRIFTIENTGTDTLRLNNIPIVQISGADAADFTVIANPATIIAPGGTTTFTVEFNPTISGTKVAEISIDNNTPGTDPYNFVIQGEATDVVTTGQLMISQYYEGLGTEDQWIEIKNISNAPSPGGNYYLCLYVDANTNQGTVEFTAPDHSVAIPAIPAGGVLLFKNSLAGGATLPLAANMGSATVIPTLAANFTGNDIILISTSTAASTCYNDRIDILGVSNIGSGSPTPWGENLSIIKGCGNTQLPSRTFDINDFIILDLDEVNNADPDSNVALGTQYSGPAEWTTVWNNGKPDRTRSVTITGTYTAADGSLTACNLTVDGNLDFNSGTSNYVEVTTSLTINGTFTVGDQESLYTVNERDPYGTTVAISGVITKYETTTSLTNASDYTYWSSPVQNASISSVFPSGTYDQGRIFYWDQSATNVDGVGGNQVLGEWIPAAGQTMKVGQGYISQGPVTGSYPGTATVAFTGIPNNGTIKSEATGVNLVFNDDGNSLNDMNLIGNPYPSAIDADKFILEGNNLSTLSGTLYFWSHKTPNNEDTTGEQYTFNDYALYNLTGFVGPGSGTGSPSGAPAPGQYIGSGQGFVVAADNANPKTTFTDAMRVKGDNTQFFRGTETKKSTSEEKNRVWLQANSSIGGANSQILVAFDENATDGYDKGYDGIKLSEGWINLYSKIDTLKYGIQALGNFSIDKEVPLAFQTYIEDADVSYTIGIDQFEGAIKDNDLYLVDHELNVTHDLKQGDYTFEAATGSHDDRFSLVFKKATLGVDDIEMNNDFVIVSEESALLIKSKTIVSELKMYDVTGRLLVNMLPNESEFRVNTHNIRKGTVLILNTTFENGTELSKKAIKY</sequence>
<organism evidence="8 9">
    <name type="scientific">Aureibaculum marinum</name>
    <dbReference type="NCBI Taxonomy" id="2487930"/>
    <lineage>
        <taxon>Bacteria</taxon>
        <taxon>Pseudomonadati</taxon>
        <taxon>Bacteroidota</taxon>
        <taxon>Flavobacteriia</taxon>
        <taxon>Flavobacteriales</taxon>
        <taxon>Flavobacteriaceae</taxon>
        <taxon>Aureibaculum</taxon>
    </lineage>
</organism>